<sequence length="315" mass="36165">MLNRVFLVFFLIIGVCVKNNLIAQNTERKFIDINHVKMAYKTFGLESRKEGDPIIVFESGMGMGGGNFELLFPYLSKEVSGIVYDRNGLGESETDTTIVNDADVVKRLHTLLATLNIKPPYLLVGHSIGGPFIRLFTSFYPENTCGLVFIDPTDFMLTAEEDEHVKRSTSSVTGYHDLWRINLKHMGIDATLPFGLRREVKRELAASTPLFFKEYTHLHPLKNVPITVLISYNKPIEPYEAKMNEQLKLGINISPWWKELDRLRIMHYSDMIKMNQYSRVVLLPGYSHGIHHQDPELVAKSILDTFKNCKRRMKE</sequence>
<dbReference type="Proteomes" id="UP000772618">
    <property type="component" value="Unassembled WGS sequence"/>
</dbReference>
<keyword evidence="2" id="KW-0378">Hydrolase</keyword>
<dbReference type="InterPro" id="IPR029058">
    <property type="entry name" value="AB_hydrolase_fold"/>
</dbReference>
<dbReference type="Pfam" id="PF00561">
    <property type="entry name" value="Abhydrolase_1"/>
    <property type="match status" value="1"/>
</dbReference>
<keyword evidence="3" id="KW-1185">Reference proteome</keyword>
<dbReference type="InterPro" id="IPR050266">
    <property type="entry name" value="AB_hydrolase_sf"/>
</dbReference>
<reference evidence="2 3" key="1">
    <citation type="submission" date="2021-05" db="EMBL/GenBank/DDBJ databases">
        <title>A Polyphasic approach of four new species of the genus Ohtaekwangia: Ohtaekwangia histidinii sp. nov., Ohtaekwangia cretensis sp. nov., Ohtaekwangia indiensis sp. nov., Ohtaekwangia reichenbachii sp. nov. from diverse environment.</title>
        <authorList>
            <person name="Octaviana S."/>
        </authorList>
    </citation>
    <scope>NUCLEOTIDE SEQUENCE [LARGE SCALE GENOMIC DNA]</scope>
    <source>
        <strain evidence="2 3">PWU20</strain>
    </source>
</reference>
<comment type="caution">
    <text evidence="2">The sequence shown here is derived from an EMBL/GenBank/DDBJ whole genome shotgun (WGS) entry which is preliminary data.</text>
</comment>
<dbReference type="GO" id="GO:0016787">
    <property type="term" value="F:hydrolase activity"/>
    <property type="evidence" value="ECO:0007669"/>
    <property type="project" value="UniProtKB-KW"/>
</dbReference>
<evidence type="ECO:0000313" key="3">
    <source>
        <dbReference type="Proteomes" id="UP000772618"/>
    </source>
</evidence>
<evidence type="ECO:0000259" key="1">
    <source>
        <dbReference type="Pfam" id="PF00561"/>
    </source>
</evidence>
<dbReference type="SUPFAM" id="SSF53474">
    <property type="entry name" value="alpha/beta-Hydrolases"/>
    <property type="match status" value="1"/>
</dbReference>
<name>A0ABS5VTB8_9BACT</name>
<evidence type="ECO:0000313" key="2">
    <source>
        <dbReference type="EMBL" id="MBT1703216.1"/>
    </source>
</evidence>
<organism evidence="2 3">
    <name type="scientific">Chryseosolibacter indicus</name>
    <dbReference type="NCBI Taxonomy" id="2782351"/>
    <lineage>
        <taxon>Bacteria</taxon>
        <taxon>Pseudomonadati</taxon>
        <taxon>Bacteroidota</taxon>
        <taxon>Cytophagia</taxon>
        <taxon>Cytophagales</taxon>
        <taxon>Chryseotaleaceae</taxon>
        <taxon>Chryseosolibacter</taxon>
    </lineage>
</organism>
<dbReference type="PANTHER" id="PTHR43798">
    <property type="entry name" value="MONOACYLGLYCEROL LIPASE"/>
    <property type="match status" value="1"/>
</dbReference>
<proteinExistence type="predicted"/>
<dbReference type="RefSeq" id="WP_254153181.1">
    <property type="nucleotide sequence ID" value="NZ_JAHESD010000012.1"/>
</dbReference>
<feature type="domain" description="AB hydrolase-1" evidence="1">
    <location>
        <begin position="53"/>
        <end position="165"/>
    </location>
</feature>
<dbReference type="Gene3D" id="3.40.50.1820">
    <property type="entry name" value="alpha/beta hydrolase"/>
    <property type="match status" value="1"/>
</dbReference>
<gene>
    <name evidence="2" type="ORF">KK060_07985</name>
</gene>
<accession>A0ABS5VTB8</accession>
<protein>
    <submittedName>
        <fullName evidence="2">Alpha/beta hydrolase</fullName>
    </submittedName>
</protein>
<dbReference type="EMBL" id="JAHESD010000012">
    <property type="protein sequence ID" value="MBT1703216.1"/>
    <property type="molecule type" value="Genomic_DNA"/>
</dbReference>
<dbReference type="PANTHER" id="PTHR43798:SF33">
    <property type="entry name" value="HYDROLASE, PUTATIVE (AFU_ORTHOLOGUE AFUA_2G14860)-RELATED"/>
    <property type="match status" value="1"/>
</dbReference>
<dbReference type="InterPro" id="IPR000073">
    <property type="entry name" value="AB_hydrolase_1"/>
</dbReference>